<dbReference type="InterPro" id="IPR001452">
    <property type="entry name" value="SH3_domain"/>
</dbReference>
<feature type="compositionally biased region" description="Low complexity" evidence="14">
    <location>
        <begin position="1226"/>
        <end position="1248"/>
    </location>
</feature>
<evidence type="ECO:0000256" key="8">
    <source>
        <dbReference type="ARBA" id="ARBA00022902"/>
    </source>
</evidence>
<feature type="domain" description="PDZ" evidence="17">
    <location>
        <begin position="507"/>
        <end position="601"/>
    </location>
</feature>
<evidence type="ECO:0000256" key="6">
    <source>
        <dbReference type="ARBA" id="ARBA00022553"/>
    </source>
</evidence>
<dbReference type="GO" id="GO:0030160">
    <property type="term" value="F:synaptic receptor adaptor activity"/>
    <property type="evidence" value="ECO:0007669"/>
    <property type="project" value="TreeGrafter"/>
</dbReference>
<evidence type="ECO:0000256" key="4">
    <source>
        <dbReference type="ARBA" id="ARBA00022481"/>
    </source>
</evidence>
<feature type="domain" description="SAM" evidence="16">
    <location>
        <begin position="1489"/>
        <end position="1552"/>
    </location>
</feature>
<dbReference type="FunFam" id="1.10.150.50:FF:000006">
    <property type="entry name" value="SH3 and multiple ankyrin repeat domains protein 2"/>
    <property type="match status" value="1"/>
</dbReference>
<dbReference type="SMR" id="A0A9Q9XMU2"/>
<evidence type="ECO:0000259" key="16">
    <source>
        <dbReference type="PROSITE" id="PS50105"/>
    </source>
</evidence>
<dbReference type="Proteomes" id="UP001155660">
    <property type="component" value="Chromosome A4"/>
</dbReference>
<evidence type="ECO:0000313" key="18">
    <source>
        <dbReference type="RefSeq" id="XP_042604757.1"/>
    </source>
</evidence>
<comment type="subcellular location">
    <subcellularLocation>
        <location evidence="1">Cytoplasm</location>
    </subcellularLocation>
    <subcellularLocation>
        <location evidence="10">Postsynaptic density</location>
    </subcellularLocation>
</comment>
<dbReference type="FunFam" id="1.25.40.20:FF:000063">
    <property type="entry name" value="SH3 and multiple ankyrin repeat domains protein 1"/>
    <property type="match status" value="1"/>
</dbReference>
<feature type="compositionally biased region" description="Low complexity" evidence="14">
    <location>
        <begin position="1447"/>
        <end position="1457"/>
    </location>
</feature>
<dbReference type="Pfam" id="PF00536">
    <property type="entry name" value="SAM_1"/>
    <property type="match status" value="1"/>
</dbReference>
<feature type="compositionally biased region" description="Polar residues" evidence="14">
    <location>
        <begin position="1190"/>
        <end position="1217"/>
    </location>
</feature>
<feature type="region of interest" description="Disordered" evidence="14">
    <location>
        <begin position="605"/>
        <end position="626"/>
    </location>
</feature>
<feature type="compositionally biased region" description="Pro residues" evidence="14">
    <location>
        <begin position="1114"/>
        <end position="1124"/>
    </location>
</feature>
<feature type="region of interest" description="Disordered" evidence="14">
    <location>
        <begin position="1447"/>
        <end position="1466"/>
    </location>
</feature>
<name>A0A9Q9XMU2_CYPCA</name>
<dbReference type="SMART" id="SM00248">
    <property type="entry name" value="ANK"/>
    <property type="match status" value="6"/>
</dbReference>
<dbReference type="InterPro" id="IPR002110">
    <property type="entry name" value="Ankyrin_rpt"/>
</dbReference>
<feature type="domain" description="SH3" evidence="15">
    <location>
        <begin position="407"/>
        <end position="466"/>
    </location>
</feature>
<feature type="repeat" description="ANK" evidence="12">
    <location>
        <begin position="202"/>
        <end position="234"/>
    </location>
</feature>
<feature type="repeat" description="ANK" evidence="12">
    <location>
        <begin position="135"/>
        <end position="167"/>
    </location>
</feature>
<dbReference type="GO" id="GO:0045211">
    <property type="term" value="C:postsynaptic membrane"/>
    <property type="evidence" value="ECO:0007669"/>
    <property type="project" value="TreeGrafter"/>
</dbReference>
<dbReference type="GO" id="GO:0043197">
    <property type="term" value="C:dendritic spine"/>
    <property type="evidence" value="ECO:0007669"/>
    <property type="project" value="TreeGrafter"/>
</dbReference>
<dbReference type="PROSITE" id="PS50105">
    <property type="entry name" value="SAM_DOMAIN"/>
    <property type="match status" value="1"/>
</dbReference>
<dbReference type="GO" id="GO:0035255">
    <property type="term" value="F:ionotropic glutamate receptor binding"/>
    <property type="evidence" value="ECO:0007669"/>
    <property type="project" value="TreeGrafter"/>
</dbReference>
<keyword evidence="7" id="KW-0221">Differentiation</keyword>
<feature type="compositionally biased region" description="Low complexity" evidence="14">
    <location>
        <begin position="330"/>
        <end position="346"/>
    </location>
</feature>
<keyword evidence="5" id="KW-0963">Cytoplasm</keyword>
<dbReference type="SMART" id="SM00326">
    <property type="entry name" value="SH3"/>
    <property type="match status" value="1"/>
</dbReference>
<keyword evidence="12" id="KW-0040">ANK repeat</keyword>
<dbReference type="PROSITE" id="PS50297">
    <property type="entry name" value="ANK_REP_REGION"/>
    <property type="match status" value="2"/>
</dbReference>
<organism evidence="18">
    <name type="scientific">Cyprinus carpio</name>
    <name type="common">Common carp</name>
    <dbReference type="NCBI Taxonomy" id="7962"/>
    <lineage>
        <taxon>Eukaryota</taxon>
        <taxon>Metazoa</taxon>
        <taxon>Chordata</taxon>
        <taxon>Craniata</taxon>
        <taxon>Vertebrata</taxon>
        <taxon>Euteleostomi</taxon>
        <taxon>Actinopterygii</taxon>
        <taxon>Neopterygii</taxon>
        <taxon>Teleostei</taxon>
        <taxon>Ostariophysi</taxon>
        <taxon>Cypriniformes</taxon>
        <taxon>Cyprinidae</taxon>
        <taxon>Cyprininae</taxon>
        <taxon>Cyprinus</taxon>
    </lineage>
</organism>
<keyword evidence="9" id="KW-0770">Synapse</keyword>
<feature type="region of interest" description="Disordered" evidence="14">
    <location>
        <begin position="323"/>
        <end position="400"/>
    </location>
</feature>
<dbReference type="CDD" id="cd06746">
    <property type="entry name" value="PDZ_SHANK1_3-like"/>
    <property type="match status" value="1"/>
</dbReference>
<feature type="region of interest" description="Disordered" evidence="14">
    <location>
        <begin position="837"/>
        <end position="944"/>
    </location>
</feature>
<evidence type="ECO:0000259" key="17">
    <source>
        <dbReference type="PROSITE" id="PS50106"/>
    </source>
</evidence>
<feature type="region of interest" description="Disordered" evidence="14">
    <location>
        <begin position="969"/>
        <end position="1367"/>
    </location>
</feature>
<evidence type="ECO:0000256" key="1">
    <source>
        <dbReference type="ARBA" id="ARBA00004496"/>
    </source>
</evidence>
<comment type="similarity">
    <text evidence="2">Belongs to the SHANK family.</text>
</comment>
<dbReference type="InterPro" id="IPR051569">
    <property type="entry name" value="SHANK"/>
</dbReference>
<evidence type="ECO:0000259" key="15">
    <source>
        <dbReference type="PROSITE" id="PS50002"/>
    </source>
</evidence>
<proteinExistence type="inferred from homology"/>
<evidence type="ECO:0000256" key="2">
    <source>
        <dbReference type="ARBA" id="ARBA00010508"/>
    </source>
</evidence>
<evidence type="ECO:0000256" key="10">
    <source>
        <dbReference type="ARBA" id="ARBA00034105"/>
    </source>
</evidence>
<reference evidence="18" key="1">
    <citation type="submission" date="2025-08" db="UniProtKB">
        <authorList>
            <consortium name="RefSeq"/>
        </authorList>
    </citation>
    <scope>IDENTIFICATION</scope>
    <source>
        <tissue evidence="18">Muscle</tissue>
    </source>
</reference>
<evidence type="ECO:0000256" key="14">
    <source>
        <dbReference type="SAM" id="MobiDB-lite"/>
    </source>
</evidence>
<dbReference type="InterPro" id="IPR041489">
    <property type="entry name" value="PDZ_6"/>
</dbReference>
<dbReference type="PANTHER" id="PTHR24135">
    <property type="entry name" value="SH3 AND MULTIPLE ANKYRIN REPEAT DOMAINS PROTEIN"/>
    <property type="match status" value="1"/>
</dbReference>
<dbReference type="PROSITE" id="PS50088">
    <property type="entry name" value="ANK_REPEAT"/>
    <property type="match status" value="3"/>
</dbReference>
<feature type="compositionally biased region" description="Polar residues" evidence="14">
    <location>
        <begin position="353"/>
        <end position="362"/>
    </location>
</feature>
<feature type="compositionally biased region" description="Polar residues" evidence="14">
    <location>
        <begin position="1072"/>
        <end position="1083"/>
    </location>
</feature>
<evidence type="ECO:0000256" key="12">
    <source>
        <dbReference type="PROSITE-ProRule" id="PRU00023"/>
    </source>
</evidence>
<dbReference type="PROSITE" id="PS50106">
    <property type="entry name" value="PDZ"/>
    <property type="match status" value="1"/>
</dbReference>
<accession>A0A9Q9XMU2</accession>
<feature type="compositionally biased region" description="Low complexity" evidence="14">
    <location>
        <begin position="1001"/>
        <end position="1014"/>
    </location>
</feature>
<dbReference type="InterPro" id="IPR001660">
    <property type="entry name" value="SAM"/>
</dbReference>
<dbReference type="GO" id="GO:0007399">
    <property type="term" value="P:nervous system development"/>
    <property type="evidence" value="ECO:0007669"/>
    <property type="project" value="UniProtKB-KW"/>
</dbReference>
<feature type="region of interest" description="Disordered" evidence="14">
    <location>
        <begin position="664"/>
        <end position="684"/>
    </location>
</feature>
<evidence type="ECO:0000256" key="7">
    <source>
        <dbReference type="ARBA" id="ARBA00022782"/>
    </source>
</evidence>
<dbReference type="FunFam" id="2.30.42.10:FF:000018">
    <property type="entry name" value="SH3 and multiple ankyrin repeat domains protein 2"/>
    <property type="match status" value="1"/>
</dbReference>
<protein>
    <recommendedName>
        <fullName evidence="11">SH3 and multiple ankyrin repeat domains protein 1</fullName>
    </recommendedName>
</protein>
<dbReference type="SMART" id="SM00454">
    <property type="entry name" value="SAM"/>
    <property type="match status" value="1"/>
</dbReference>
<dbReference type="FunFam" id="2.30.30.40:FF:000025">
    <property type="entry name" value="SH3 and multiple ankyrin repeat domains protein 2"/>
    <property type="match status" value="1"/>
</dbReference>
<feature type="compositionally biased region" description="Pro residues" evidence="14">
    <location>
        <begin position="760"/>
        <end position="792"/>
    </location>
</feature>
<feature type="region of interest" description="Disordered" evidence="14">
    <location>
        <begin position="740"/>
        <end position="821"/>
    </location>
</feature>
<feature type="compositionally biased region" description="Polar residues" evidence="14">
    <location>
        <begin position="1129"/>
        <end position="1138"/>
    </location>
</feature>
<dbReference type="GO" id="GO:0014069">
    <property type="term" value="C:postsynaptic density"/>
    <property type="evidence" value="ECO:0007669"/>
    <property type="project" value="UniProtKB-SubCell"/>
</dbReference>
<evidence type="ECO:0000256" key="5">
    <source>
        <dbReference type="ARBA" id="ARBA00022490"/>
    </source>
</evidence>
<keyword evidence="3 13" id="KW-0728">SH3 domain</keyword>
<dbReference type="InterPro" id="IPR001478">
    <property type="entry name" value="PDZ"/>
</dbReference>
<dbReference type="Pfam" id="PF17820">
    <property type="entry name" value="PDZ_6"/>
    <property type="match status" value="1"/>
</dbReference>
<keyword evidence="4" id="KW-0488">Methylation</keyword>
<sequence>MPISPPADGKHEALDRPRQQHTPTNGNHGDDSIRASPGIKSTSEPMEDLHGNAAVIRIGIPDLQQTANLKKFMEYIQQRCVDKVCRFLEKGLDPNFHDSESGESPLTLVAQLDTCAELIKVLRSGGAHLDFRTRDGLTALHKAVQTHNHVALTTLLDLGASPDYKDSRGLTPLYHSAMVGGDPYCCELLLYDHAQLGYSDENGWQEIHQACRHGNVQHLEHLLFYGAEMSSQNASGNTALHLCALYNQEGCARVLLFRGANKEIKNYNNQTAFQIAIIAGNFDLAEIIKIHKTSDVVPFRETPSYSSRRRAVCVSPRRSLMRSASDNALDESLPAPSPAPSLRSLPPLEPDDTNPSQRSPQAAHTHTRSLRRHTRSGGHLSPGSPVQREPSPPAVSRGPKRRLYSAVPGRTFIAISSHSPQGEGEITLNRGERVKVLSIGEGGFWEGSVKGRTGWFPAHCVEEVQMRQYDPRLETREDRTKRLFRHYTVGSYDNYTSYSDYVIEEKSATLQKRDSEGFGFVLRGAKAETPIEEFTPTPAFPALQYLESVDLEGVAWRAGLRTGDFLIEVNGVSVVKVGHRQVVSLIRQGGSRLVMKVVSVTRKPDTGDVVRKKAPQPPKRDPSTSLTLRSKSMTAELEELASRRRRGEKLDEMLSSPKEPVVVMRPRPADTDSRAATVKQRPTSRRITQAEINSLLERQGLPISSGVSLAVDKSHMQLPRGMSRTKSFGAPEDERISALIGEHRFPRSSSMTDSFRQDSIPPPPQTAPPPPPTPYFLDSGPPPSFLPPPPPSRAANHSRSSFRPGAEPKLHGPVTTDRQRKTRSMIILQDTTHLPVEPAPIARPQTPTSGVVPTERGRRRGPPVENPYANIGRLSAVYTPTKPQRRKSPLVKQGPVEEGAAAQTTRDPSPLGGSRIPHSSRAEQFQQQVLSERARITPPGARRRPSVFLSVEGGATEPQTAPLLSQSHSVDELAELPPPAPMLSPGPPPGGTTFIHPLTGRPLDPSSPLALALAARERALSGRNTPTPTPSPTPSPTQGRAVERPETEGGATPPAPLVAPPSNSWRDEPVSITETASQVTSGSPGSGRSLEEALVPPSVQGVQPALMDTEHTPPAVPPTLPSPAPTLSNLTARSLTMSSEEDAEPYTVTLPPALLSSSDEETREELRKIGLVPPPQPFANGLLIKETPKATLSISPSGSRPSIAKTSSGKASDSTADSGVEDPHMETTSTVSTVSSMSTLSSESTDSTHASKPRSGVGRGRPAHLRDPLLKQSSDSELLPHPPSTGPSRPRYLFQRRSKLWGEEPRAQMGGSDESRPAAMGAELLSKDTHSLGEEPPMGAPLDPGRRSPVGGARCEENGGESKSLFSSLGELHTISQRSYGTTFTIRPGSRYPVTRRTPSPGATPERSEPLGPVRTFGPHHHHHTILKSSSLSLPQEPKEVRFVMRSASARARSRSPSPSPCASPCPSPVLGAPLLALRPFRQRPLALWSKYDVGEWLESVGLGEHRARFLEHEIEGAHLPALTKDDLAELGVTRVGHRMNIERALKQLLES</sequence>
<evidence type="ECO:0000256" key="9">
    <source>
        <dbReference type="ARBA" id="ARBA00023018"/>
    </source>
</evidence>
<dbReference type="SMART" id="SM00228">
    <property type="entry name" value="PDZ"/>
    <property type="match status" value="1"/>
</dbReference>
<dbReference type="PROSITE" id="PS50002">
    <property type="entry name" value="SH3"/>
    <property type="match status" value="1"/>
</dbReference>
<feature type="repeat" description="ANK" evidence="12">
    <location>
        <begin position="235"/>
        <end position="267"/>
    </location>
</feature>
<evidence type="ECO:0000256" key="11">
    <source>
        <dbReference type="ARBA" id="ARBA00070354"/>
    </source>
</evidence>
<dbReference type="CDD" id="cd09506">
    <property type="entry name" value="SAM_Shank1_2_3"/>
    <property type="match status" value="1"/>
</dbReference>
<dbReference type="GO" id="GO:0030154">
    <property type="term" value="P:cell differentiation"/>
    <property type="evidence" value="ECO:0007669"/>
    <property type="project" value="UniProtKB-KW"/>
</dbReference>
<gene>
    <name evidence="18" type="primary">LOC109086794</name>
</gene>
<feature type="compositionally biased region" description="Pro residues" evidence="14">
    <location>
        <begin position="976"/>
        <end position="990"/>
    </location>
</feature>
<feature type="region of interest" description="Disordered" evidence="14">
    <location>
        <begin position="1383"/>
        <end position="1432"/>
    </location>
</feature>
<evidence type="ECO:0000256" key="13">
    <source>
        <dbReference type="PROSITE-ProRule" id="PRU00192"/>
    </source>
</evidence>
<dbReference type="Pfam" id="PF07653">
    <property type="entry name" value="SH3_2"/>
    <property type="match status" value="1"/>
</dbReference>
<keyword evidence="6" id="KW-0597">Phosphoprotein</keyword>
<dbReference type="GO" id="GO:0005737">
    <property type="term" value="C:cytoplasm"/>
    <property type="evidence" value="ECO:0007669"/>
    <property type="project" value="UniProtKB-SubCell"/>
</dbReference>
<keyword evidence="8" id="KW-0524">Neurogenesis</keyword>
<feature type="region of interest" description="Disordered" evidence="14">
    <location>
        <begin position="1"/>
        <end position="46"/>
    </location>
</feature>
<evidence type="ECO:0000256" key="3">
    <source>
        <dbReference type="ARBA" id="ARBA00022443"/>
    </source>
</evidence>
<feature type="compositionally biased region" description="Basic and acidic residues" evidence="14">
    <location>
        <begin position="8"/>
        <end position="18"/>
    </location>
</feature>
<dbReference type="PANTHER" id="PTHR24135:SF29">
    <property type="entry name" value="SH3 AND MULTIPLE ANKYRIN REPEAT DOMAINS PROTEIN 3 ISOFORM X2"/>
    <property type="match status" value="1"/>
</dbReference>
<dbReference type="RefSeq" id="XP_042604757.1">
    <property type="nucleotide sequence ID" value="XM_042748823.1"/>
</dbReference>
<dbReference type="GeneID" id="109086794"/>
<dbReference type="Pfam" id="PF12796">
    <property type="entry name" value="Ank_2"/>
    <property type="match status" value="2"/>
</dbReference>
<feature type="compositionally biased region" description="Basic residues" evidence="14">
    <location>
        <begin position="365"/>
        <end position="376"/>
    </location>
</feature>